<comment type="caution">
    <text evidence="1">The sequence shown here is derived from an EMBL/GenBank/DDBJ whole genome shotgun (WGS) entry which is preliminary data.</text>
</comment>
<accession>A0ABP8HWS0</accession>
<gene>
    <name evidence="1" type="ORF">GCM10023150_07610</name>
</gene>
<evidence type="ECO:0000313" key="1">
    <source>
        <dbReference type="EMBL" id="GAA4346339.1"/>
    </source>
</evidence>
<keyword evidence="2" id="KW-1185">Reference proteome</keyword>
<evidence type="ECO:0008006" key="3">
    <source>
        <dbReference type="Google" id="ProtNLM"/>
    </source>
</evidence>
<dbReference type="Proteomes" id="UP001501294">
    <property type="component" value="Unassembled WGS sequence"/>
</dbReference>
<sequence>MKKQILIIMSLLTIGLAGCKSDNDTELKGSMEIRKFDSSFMDEGYPDTSVGEVSNTFQEQEELAFVVTLRNEGIGTEEVSWSCRWAVVELYDATNQLIFNTEQRPIGCSAVIDYRVLYAGEEITQVLDWGQELYAYTDDGAVLPTGEHLAAGNYTAVTKISIGLGPRGSDDGYSTTLEQEQTLIIEPAQ</sequence>
<dbReference type="EMBL" id="BAABFU010000001">
    <property type="protein sequence ID" value="GAA4346339.1"/>
    <property type="molecule type" value="Genomic_DNA"/>
</dbReference>
<name>A0ABP8HWS0_9GAMM</name>
<reference evidence="2" key="1">
    <citation type="journal article" date="2019" name="Int. J. Syst. Evol. Microbiol.">
        <title>The Global Catalogue of Microorganisms (GCM) 10K type strain sequencing project: providing services to taxonomists for standard genome sequencing and annotation.</title>
        <authorList>
            <consortium name="The Broad Institute Genomics Platform"/>
            <consortium name="The Broad Institute Genome Sequencing Center for Infectious Disease"/>
            <person name="Wu L."/>
            <person name="Ma J."/>
        </authorList>
    </citation>
    <scope>NUCLEOTIDE SEQUENCE [LARGE SCALE GENOMIC DNA]</scope>
    <source>
        <strain evidence="2">JCM 17727</strain>
    </source>
</reference>
<evidence type="ECO:0000313" key="2">
    <source>
        <dbReference type="Proteomes" id="UP001501294"/>
    </source>
</evidence>
<proteinExistence type="predicted"/>
<protein>
    <recommendedName>
        <fullName evidence="3">Intracellular proteinase inhibitor BsuPI domain-containing protein</fullName>
    </recommendedName>
</protein>
<organism evidence="1 2">
    <name type="scientific">Kangiella taiwanensis</name>
    <dbReference type="NCBI Taxonomy" id="1079179"/>
    <lineage>
        <taxon>Bacteria</taxon>
        <taxon>Pseudomonadati</taxon>
        <taxon>Pseudomonadota</taxon>
        <taxon>Gammaproteobacteria</taxon>
        <taxon>Kangiellales</taxon>
        <taxon>Kangiellaceae</taxon>
        <taxon>Kangiella</taxon>
    </lineage>
</organism>
<dbReference type="PROSITE" id="PS51257">
    <property type="entry name" value="PROKAR_LIPOPROTEIN"/>
    <property type="match status" value="1"/>
</dbReference>